<dbReference type="Proteomes" id="UP000224854">
    <property type="component" value="Unassembled WGS sequence"/>
</dbReference>
<accession>A0A2C5ZN62</accession>
<evidence type="ECO:0008006" key="4">
    <source>
        <dbReference type="Google" id="ProtNLM"/>
    </source>
</evidence>
<dbReference type="EMBL" id="NJEU01000135">
    <property type="protein sequence ID" value="PHH81240.1"/>
    <property type="molecule type" value="Genomic_DNA"/>
</dbReference>
<feature type="compositionally biased region" description="Low complexity" evidence="1">
    <location>
        <begin position="63"/>
        <end position="86"/>
    </location>
</feature>
<evidence type="ECO:0000313" key="3">
    <source>
        <dbReference type="Proteomes" id="UP000224854"/>
    </source>
</evidence>
<feature type="compositionally biased region" description="Basic and acidic residues" evidence="1">
    <location>
        <begin position="249"/>
        <end position="260"/>
    </location>
</feature>
<sequence length="320" mass="34445">MEPVPETERLQDFAPASSRAMPATDPDATRKPPTPRRSAHAAPPSPTCSSPALPHRPRTASPLAASVSYSHSRSRSVASLALPLSRTQSMPGVNGSGRILYSPQLRPTSPLTSPSPRLRSPRKPVDEAFPTSPPARYSVLHVDRRPRPPPVQRSTSPTQDATTMNLSRLRRPSSPLRTMAPPPASPLALLPPTPSSASSLKTYDGVAWHYGSSLSSVPSTPTSTRSRSPSISSLETIPDSPDAEEAALEADRLSRAKPDADAPDGAADSLEHKARHSTELPARGRTMNFGSMSSRDKRKRWSVCGAERRGDIDLETIWED</sequence>
<feature type="compositionally biased region" description="Low complexity" evidence="1">
    <location>
        <begin position="212"/>
        <end position="240"/>
    </location>
</feature>
<reference evidence="2 3" key="1">
    <citation type="submission" date="2017-06" db="EMBL/GenBank/DDBJ databases">
        <title>Ant-infecting Ophiocordyceps genomes reveal a high diversity of potential behavioral manipulation genes and a possible major role for enterotoxins.</title>
        <authorList>
            <person name="De Bekker C."/>
            <person name="Evans H.C."/>
            <person name="Brachmann A."/>
            <person name="Hughes D.P."/>
        </authorList>
    </citation>
    <scope>NUCLEOTIDE SEQUENCE [LARGE SCALE GENOMIC DNA]</scope>
    <source>
        <strain evidence="2 3">1348a</strain>
    </source>
</reference>
<evidence type="ECO:0000256" key="1">
    <source>
        <dbReference type="SAM" id="MobiDB-lite"/>
    </source>
</evidence>
<feature type="compositionally biased region" description="Pro residues" evidence="1">
    <location>
        <begin position="180"/>
        <end position="194"/>
    </location>
</feature>
<feature type="compositionally biased region" description="Basic and acidic residues" evidence="1">
    <location>
        <begin position="269"/>
        <end position="278"/>
    </location>
</feature>
<feature type="compositionally biased region" description="Basic and acidic residues" evidence="1">
    <location>
        <begin position="1"/>
        <end position="11"/>
    </location>
</feature>
<keyword evidence="3" id="KW-1185">Reference proteome</keyword>
<proteinExistence type="predicted"/>
<protein>
    <recommendedName>
        <fullName evidence="4">Basic proline-rich protein</fullName>
    </recommendedName>
</protein>
<comment type="caution">
    <text evidence="2">The sequence shown here is derived from an EMBL/GenBank/DDBJ whole genome shotgun (WGS) entry which is preliminary data.</text>
</comment>
<evidence type="ECO:0000313" key="2">
    <source>
        <dbReference type="EMBL" id="PHH81240.1"/>
    </source>
</evidence>
<gene>
    <name evidence="2" type="ORF">CDD82_1217</name>
</gene>
<feature type="region of interest" description="Disordered" evidence="1">
    <location>
        <begin position="212"/>
        <end position="306"/>
    </location>
</feature>
<feature type="region of interest" description="Disordered" evidence="1">
    <location>
        <begin position="1"/>
        <end position="198"/>
    </location>
</feature>
<dbReference type="AlphaFoldDB" id="A0A2C5ZN62"/>
<organism evidence="2 3">
    <name type="scientific">Ophiocordyceps australis</name>
    <dbReference type="NCBI Taxonomy" id="1399860"/>
    <lineage>
        <taxon>Eukaryota</taxon>
        <taxon>Fungi</taxon>
        <taxon>Dikarya</taxon>
        <taxon>Ascomycota</taxon>
        <taxon>Pezizomycotina</taxon>
        <taxon>Sordariomycetes</taxon>
        <taxon>Hypocreomycetidae</taxon>
        <taxon>Hypocreales</taxon>
        <taxon>Ophiocordycipitaceae</taxon>
        <taxon>Ophiocordyceps</taxon>
    </lineage>
</organism>
<dbReference type="OrthoDB" id="5400063at2759"/>
<name>A0A2C5ZN62_9HYPO</name>
<feature type="compositionally biased region" description="Low complexity" evidence="1">
    <location>
        <begin position="102"/>
        <end position="118"/>
    </location>
</feature>